<organism evidence="3 4">
    <name type="scientific">Acinetobacter faecalis</name>
    <dbReference type="NCBI Taxonomy" id="2665161"/>
    <lineage>
        <taxon>Bacteria</taxon>
        <taxon>Pseudomonadati</taxon>
        <taxon>Pseudomonadota</taxon>
        <taxon>Gammaproteobacteria</taxon>
        <taxon>Moraxellales</taxon>
        <taxon>Moraxellaceae</taxon>
        <taxon>Acinetobacter</taxon>
    </lineage>
</organism>
<name>A0A6L6GF26_9GAMM</name>
<dbReference type="Proteomes" id="UP000473854">
    <property type="component" value="Unassembled WGS sequence"/>
</dbReference>
<proteinExistence type="predicted"/>
<gene>
    <name evidence="3" type="ORF">GIX10_06230</name>
    <name evidence="2" type="ORF">SKM48_04530</name>
</gene>
<reference evidence="2 5" key="3">
    <citation type="journal article" date="2024" name="Syst. Appl. Microbiol.">
        <title>Evidence for the occurrence of Acinetobacter faecalis in cattle feces and its emended description.</title>
        <authorList>
            <person name="Kyselkova M."/>
            <person name="Xanthopoulou K."/>
            <person name="Shestivska V."/>
            <person name="Spanelova P."/>
            <person name="Maixnerova M."/>
            <person name="Higgins P.G."/>
            <person name="Nemec A."/>
        </authorList>
    </citation>
    <scope>NUCLEOTIDE SEQUENCE [LARGE SCALE GENOMIC DNA]</scope>
    <source>
        <strain evidence="2 5">ANC 7225</strain>
    </source>
</reference>
<feature type="chain" id="PRO_5027040045" description="Lipocalin-like domain-containing protein" evidence="1">
    <location>
        <begin position="24"/>
        <end position="140"/>
    </location>
</feature>
<evidence type="ECO:0000313" key="3">
    <source>
        <dbReference type="EMBL" id="MTD11037.1"/>
    </source>
</evidence>
<reference evidence="2" key="2">
    <citation type="submission" date="2023-11" db="EMBL/GenBank/DDBJ databases">
        <authorList>
            <person name="Kyselkova M."/>
            <person name="Xanthopoulou K."/>
            <person name="Shestivska V."/>
            <person name="Spanelova P."/>
            <person name="Maixnerova M."/>
            <person name="Higgins P.G."/>
            <person name="Nemec A."/>
        </authorList>
    </citation>
    <scope>NUCLEOTIDE SEQUENCE</scope>
    <source>
        <strain evidence="2">ANC 7225</strain>
    </source>
</reference>
<dbReference type="EMBL" id="JAXHPO010000013">
    <property type="protein sequence ID" value="MDY6550036.1"/>
    <property type="molecule type" value="Genomic_DNA"/>
</dbReference>
<dbReference type="Proteomes" id="UP001284094">
    <property type="component" value="Unassembled WGS sequence"/>
</dbReference>
<dbReference type="RefSeq" id="WP_154772646.1">
    <property type="nucleotide sequence ID" value="NZ_JAXHPO010000013.1"/>
</dbReference>
<accession>A0A6L6GF26</accession>
<keyword evidence="1" id="KW-0732">Signal</keyword>
<feature type="signal peptide" evidence="1">
    <location>
        <begin position="1"/>
        <end position="23"/>
    </location>
</feature>
<protein>
    <recommendedName>
        <fullName evidence="6">Lipocalin-like domain-containing protein</fullName>
    </recommendedName>
</protein>
<evidence type="ECO:0000313" key="2">
    <source>
        <dbReference type="EMBL" id="MDY6550036.1"/>
    </source>
</evidence>
<evidence type="ECO:0008006" key="6">
    <source>
        <dbReference type="Google" id="ProtNLM"/>
    </source>
</evidence>
<dbReference type="AlphaFoldDB" id="A0A6L6GF26"/>
<sequence length="140" mass="16196">MKLSLSALCMSLLTFFAVTNTFAYEDKYLKGFWAMKPLVNGIANVDYYDGNNKNTLYIFTCDFNQKTSSSNEEPEEADYHVKDGIIYLNYPELGKEFKREFKIKALSKNNLVLEEEVLPEIVLTFEYERVDSVKNLCPTN</sequence>
<dbReference type="EMBL" id="WLYL01000014">
    <property type="protein sequence ID" value="MTD11037.1"/>
    <property type="molecule type" value="Genomic_DNA"/>
</dbReference>
<evidence type="ECO:0000313" key="5">
    <source>
        <dbReference type="Proteomes" id="UP001284094"/>
    </source>
</evidence>
<keyword evidence="5" id="KW-1185">Reference proteome</keyword>
<comment type="caution">
    <text evidence="3">The sequence shown here is derived from an EMBL/GenBank/DDBJ whole genome shotgun (WGS) entry which is preliminary data.</text>
</comment>
<evidence type="ECO:0000313" key="4">
    <source>
        <dbReference type="Proteomes" id="UP000473854"/>
    </source>
</evidence>
<evidence type="ECO:0000256" key="1">
    <source>
        <dbReference type="SAM" id="SignalP"/>
    </source>
</evidence>
<reference evidence="3 4" key="1">
    <citation type="submission" date="2019-11" db="EMBL/GenBank/DDBJ databases">
        <authorList>
            <person name="An D."/>
        </authorList>
    </citation>
    <scope>NUCLEOTIDE SEQUENCE [LARGE SCALE GENOMIC DNA]</scope>
    <source>
        <strain evidence="3 4">YIM 103518</strain>
    </source>
</reference>